<dbReference type="eggNOG" id="ENOG502RZTQ">
    <property type="taxonomic scope" value="Eukaryota"/>
</dbReference>
<dbReference type="InParanoid" id="A5DPU7"/>
<reference evidence="10 11" key="1">
    <citation type="journal article" date="2009" name="Nature">
        <title>Evolution of pathogenicity and sexual reproduction in eight Candida genomes.</title>
        <authorList>
            <person name="Butler G."/>
            <person name="Rasmussen M.D."/>
            <person name="Lin M.F."/>
            <person name="Santos M.A."/>
            <person name="Sakthikumar S."/>
            <person name="Munro C.A."/>
            <person name="Rheinbay E."/>
            <person name="Grabherr M."/>
            <person name="Forche A."/>
            <person name="Reedy J.L."/>
            <person name="Agrafioti I."/>
            <person name="Arnaud M.B."/>
            <person name="Bates S."/>
            <person name="Brown A.J."/>
            <person name="Brunke S."/>
            <person name="Costanzo M.C."/>
            <person name="Fitzpatrick D.A."/>
            <person name="de Groot P.W."/>
            <person name="Harris D."/>
            <person name="Hoyer L.L."/>
            <person name="Hube B."/>
            <person name="Klis F.M."/>
            <person name="Kodira C."/>
            <person name="Lennard N."/>
            <person name="Logue M.E."/>
            <person name="Martin R."/>
            <person name="Neiman A.M."/>
            <person name="Nikolaou E."/>
            <person name="Quail M.A."/>
            <person name="Quinn J."/>
            <person name="Santos M.C."/>
            <person name="Schmitzberger F.F."/>
            <person name="Sherlock G."/>
            <person name="Shah P."/>
            <person name="Silverstein K.A."/>
            <person name="Skrzypek M.S."/>
            <person name="Soll D."/>
            <person name="Staggs R."/>
            <person name="Stansfield I."/>
            <person name="Stumpf M.P."/>
            <person name="Sudbery P.E."/>
            <person name="Srikantha T."/>
            <person name="Zeng Q."/>
            <person name="Berman J."/>
            <person name="Berriman M."/>
            <person name="Heitman J."/>
            <person name="Gow N.A."/>
            <person name="Lorenz M.C."/>
            <person name="Birren B.W."/>
            <person name="Kellis M."/>
            <person name="Cuomo C.A."/>
        </authorList>
    </citation>
    <scope>NUCLEOTIDE SEQUENCE [LARGE SCALE GENOMIC DNA]</scope>
    <source>
        <strain evidence="11">ATCC 6260 / CBS 566 / DSM 6381 / JCM 1539 / NBRC 10279 / NRRL Y-324</strain>
    </source>
</reference>
<evidence type="ECO:0000313" key="11">
    <source>
        <dbReference type="Proteomes" id="UP000001997"/>
    </source>
</evidence>
<evidence type="ECO:0000256" key="9">
    <source>
        <dbReference type="PIRNR" id="PIRNR027153"/>
    </source>
</evidence>
<keyword evidence="5 9" id="KW-0995">Kinetochore</keyword>
<protein>
    <recommendedName>
        <fullName evidence="9">Kinetochore-associated protein</fullName>
    </recommendedName>
</protein>
<evidence type="ECO:0000313" key="10">
    <source>
        <dbReference type="EMBL" id="EDK41200.2"/>
    </source>
</evidence>
<dbReference type="InterPro" id="IPR016851">
    <property type="entry name" value="Nnf1"/>
</dbReference>
<dbReference type="STRING" id="294746.A5DPU7"/>
<dbReference type="GO" id="GO:0051301">
    <property type="term" value="P:cell division"/>
    <property type="evidence" value="ECO:0007669"/>
    <property type="project" value="UniProtKB-UniRule"/>
</dbReference>
<dbReference type="InterPro" id="IPR007128">
    <property type="entry name" value="PMF1/Nnf1"/>
</dbReference>
<dbReference type="AlphaFoldDB" id="A5DPU7"/>
<evidence type="ECO:0000256" key="7">
    <source>
        <dbReference type="ARBA" id="ARBA00023306"/>
    </source>
</evidence>
<dbReference type="PIRSF" id="PIRSF027153">
    <property type="entry name" value="Nnf1p"/>
    <property type="match status" value="1"/>
</dbReference>
<dbReference type="Proteomes" id="UP000001997">
    <property type="component" value="Unassembled WGS sequence"/>
</dbReference>
<proteinExistence type="predicted"/>
<dbReference type="HOGENOM" id="CLU_117280_0_0_1"/>
<dbReference type="EMBL" id="CH408161">
    <property type="protein sequence ID" value="EDK41200.2"/>
    <property type="molecule type" value="Genomic_DNA"/>
</dbReference>
<dbReference type="GO" id="GO:0000444">
    <property type="term" value="C:MIS12/MIND type complex"/>
    <property type="evidence" value="ECO:0007669"/>
    <property type="project" value="UniProtKB-UniRule"/>
</dbReference>
<keyword evidence="4 9" id="KW-0498">Mitosis</keyword>
<keyword evidence="6 9" id="KW-0539">Nucleus</keyword>
<dbReference type="Pfam" id="PF03980">
    <property type="entry name" value="Nnf1"/>
    <property type="match status" value="1"/>
</dbReference>
<dbReference type="PANTHER" id="PTHR15459:SF3">
    <property type="entry name" value="POLYAMINE-MODULATED FACTOR 1"/>
    <property type="match status" value="1"/>
</dbReference>
<name>A5DPU7_PICGU</name>
<sequence length="206" mass="23373">MRYKTNSDCNNYQMASSAEKIRYERLKLVSQKALDQSIKKGLSIDQIKKCYPIISSSSDGVRLLEMARSQIIDFWQSKSLEEFALIFKERNLASKLDELDEIVEAAHRRQYDGDTRIPIDMLTPDELIDASLVSTRKQSADTLSIIYNQLCADNQELHDELMSLAKEGNDIKNDINASIASLGRDIEAMKEDAKVDDLANALTNEY</sequence>
<evidence type="ECO:0000256" key="3">
    <source>
        <dbReference type="ARBA" id="ARBA00022618"/>
    </source>
</evidence>
<gene>
    <name evidence="10" type="ORF">PGUG_05298</name>
</gene>
<keyword evidence="2 9" id="KW-0158">Chromosome</keyword>
<evidence type="ECO:0000256" key="4">
    <source>
        <dbReference type="ARBA" id="ARBA00022776"/>
    </source>
</evidence>
<dbReference type="RefSeq" id="XP_001482278.2">
    <property type="nucleotide sequence ID" value="XM_001482228.1"/>
</dbReference>
<evidence type="ECO:0000256" key="6">
    <source>
        <dbReference type="ARBA" id="ARBA00023242"/>
    </source>
</evidence>
<keyword evidence="3 9" id="KW-0132">Cell division</keyword>
<evidence type="ECO:0000256" key="1">
    <source>
        <dbReference type="ARBA" id="ARBA00004629"/>
    </source>
</evidence>
<evidence type="ECO:0000256" key="2">
    <source>
        <dbReference type="ARBA" id="ARBA00022454"/>
    </source>
</evidence>
<dbReference type="GO" id="GO:0007059">
    <property type="term" value="P:chromosome segregation"/>
    <property type="evidence" value="ECO:0007669"/>
    <property type="project" value="UniProtKB-UniRule"/>
</dbReference>
<keyword evidence="11" id="KW-1185">Reference proteome</keyword>
<dbReference type="OMA" id="SSCFPEY"/>
<accession>A5DPU7</accession>
<keyword evidence="8 9" id="KW-0137">Centromere</keyword>
<organism evidence="10 11">
    <name type="scientific">Meyerozyma guilliermondii (strain ATCC 6260 / CBS 566 / DSM 6381 / JCM 1539 / NBRC 10279 / NRRL Y-324)</name>
    <name type="common">Yeast</name>
    <name type="synonym">Candida guilliermondii</name>
    <dbReference type="NCBI Taxonomy" id="294746"/>
    <lineage>
        <taxon>Eukaryota</taxon>
        <taxon>Fungi</taxon>
        <taxon>Dikarya</taxon>
        <taxon>Ascomycota</taxon>
        <taxon>Saccharomycotina</taxon>
        <taxon>Pichiomycetes</taxon>
        <taxon>Debaryomycetaceae</taxon>
        <taxon>Meyerozyma</taxon>
    </lineage>
</organism>
<evidence type="ECO:0000256" key="8">
    <source>
        <dbReference type="ARBA" id="ARBA00023328"/>
    </source>
</evidence>
<comment type="subcellular location">
    <subcellularLocation>
        <location evidence="1 9">Chromosome</location>
        <location evidence="1 9">Centromere</location>
        <location evidence="1 9">Kinetochore</location>
    </subcellularLocation>
    <subcellularLocation>
        <location evidence="9">Nucleus</location>
    </subcellularLocation>
    <text evidence="9">Associated with the kinetochore.</text>
</comment>
<evidence type="ECO:0000256" key="5">
    <source>
        <dbReference type="ARBA" id="ARBA00022838"/>
    </source>
</evidence>
<keyword evidence="7 9" id="KW-0131">Cell cycle</keyword>
<dbReference type="GO" id="GO:0005634">
    <property type="term" value="C:nucleus"/>
    <property type="evidence" value="ECO:0007669"/>
    <property type="project" value="UniProtKB-SubCell"/>
</dbReference>
<dbReference type="OrthoDB" id="18453at2759"/>
<dbReference type="FunCoup" id="A5DPU7">
    <property type="interactions" value="58"/>
</dbReference>
<dbReference type="PANTHER" id="PTHR15459">
    <property type="entry name" value="POLYAMINE-MODULATED FACTOR 1"/>
    <property type="match status" value="1"/>
</dbReference>
<dbReference type="VEuPathDB" id="FungiDB:PGUG_05298"/>
<dbReference type="KEGG" id="pgu:PGUG_05298"/>
<dbReference type="GeneID" id="5124321"/>